<feature type="compositionally biased region" description="Acidic residues" evidence="1">
    <location>
        <begin position="320"/>
        <end position="330"/>
    </location>
</feature>
<reference evidence="2" key="1">
    <citation type="journal article" date="2018" name="Genome Biol. Evol.">
        <title>Genomics and development of Lentinus tigrinus, a white-rot wood-decaying mushroom with dimorphic fruiting bodies.</title>
        <authorList>
            <person name="Wu B."/>
            <person name="Xu Z."/>
            <person name="Knudson A."/>
            <person name="Carlson A."/>
            <person name="Chen N."/>
            <person name="Kovaka S."/>
            <person name="LaButti K."/>
            <person name="Lipzen A."/>
            <person name="Pennachio C."/>
            <person name="Riley R."/>
            <person name="Schakwitz W."/>
            <person name="Umezawa K."/>
            <person name="Ohm R.A."/>
            <person name="Grigoriev I.V."/>
            <person name="Nagy L.G."/>
            <person name="Gibbons J."/>
            <person name="Hibbett D."/>
        </authorList>
    </citation>
    <scope>NUCLEOTIDE SEQUENCE [LARGE SCALE GENOMIC DNA]</scope>
    <source>
        <strain evidence="2">ALCF2SS1-6</strain>
    </source>
</reference>
<feature type="compositionally biased region" description="Low complexity" evidence="1">
    <location>
        <begin position="201"/>
        <end position="215"/>
    </location>
</feature>
<feature type="compositionally biased region" description="Low complexity" evidence="1">
    <location>
        <begin position="817"/>
        <end position="832"/>
    </location>
</feature>
<feature type="compositionally biased region" description="Low complexity" evidence="1">
    <location>
        <begin position="48"/>
        <end position="70"/>
    </location>
</feature>
<proteinExistence type="predicted"/>
<feature type="compositionally biased region" description="Basic and acidic residues" evidence="1">
    <location>
        <begin position="148"/>
        <end position="157"/>
    </location>
</feature>
<dbReference type="EMBL" id="ML122254">
    <property type="protein sequence ID" value="RPD64314.1"/>
    <property type="molecule type" value="Genomic_DNA"/>
</dbReference>
<accession>A0A5C2SLZ7</accession>
<feature type="region of interest" description="Disordered" evidence="1">
    <location>
        <begin position="774"/>
        <end position="876"/>
    </location>
</feature>
<feature type="region of interest" description="Disordered" evidence="1">
    <location>
        <begin position="656"/>
        <end position="727"/>
    </location>
</feature>
<evidence type="ECO:0000313" key="3">
    <source>
        <dbReference type="Proteomes" id="UP000313359"/>
    </source>
</evidence>
<feature type="compositionally biased region" description="Acidic residues" evidence="1">
    <location>
        <begin position="216"/>
        <end position="225"/>
    </location>
</feature>
<feature type="compositionally biased region" description="Low complexity" evidence="1">
    <location>
        <begin position="180"/>
        <end position="192"/>
    </location>
</feature>
<gene>
    <name evidence="2" type="ORF">L227DRAFT_561009</name>
</gene>
<feature type="compositionally biased region" description="Acidic residues" evidence="1">
    <location>
        <begin position="271"/>
        <end position="312"/>
    </location>
</feature>
<feature type="compositionally biased region" description="Low complexity" evidence="1">
    <location>
        <begin position="95"/>
        <end position="130"/>
    </location>
</feature>
<keyword evidence="3" id="KW-1185">Reference proteome</keyword>
<organism evidence="2 3">
    <name type="scientific">Lentinus tigrinus ALCF2SS1-6</name>
    <dbReference type="NCBI Taxonomy" id="1328759"/>
    <lineage>
        <taxon>Eukaryota</taxon>
        <taxon>Fungi</taxon>
        <taxon>Dikarya</taxon>
        <taxon>Basidiomycota</taxon>
        <taxon>Agaricomycotina</taxon>
        <taxon>Agaricomycetes</taxon>
        <taxon>Polyporales</taxon>
        <taxon>Polyporaceae</taxon>
        <taxon>Lentinus</taxon>
    </lineage>
</organism>
<feature type="compositionally biased region" description="Low complexity" evidence="1">
    <location>
        <begin position="706"/>
        <end position="721"/>
    </location>
</feature>
<dbReference type="STRING" id="1328759.A0A5C2SLZ7"/>
<sequence>MSHPRANIVNGAIAAIALHNPLQDDDLDDLDDICPVCESECTCRKKSAPSTTPAPSVSSSISSLPSAPQPTTAGKRPLKIKLTLPPNLKARKPPATHASSTTAGAHLGTAGAGPSSSKTPAHLAAATAPAPKRRGRPPKALAAARKKAAADDMEYRARGTTGTSSRVRQVHQPPAPSARASTADLSDSTLSDYPTFVPAASESTHSSSSESSDSSIDSDSDSDDDDSHHVVRNDTRQANSTKLLPGHLGHTKKRPKSNWETKPRRRSVGPDDGEEQEESSDDSGESSDDSSEDGDDEDDGENDAEADVEADVEAGGLLADADEDLDDESEETHSRIGVSFPGTGYSDDDEESNFDADLFFANLDSDSGDASSPEARYTSLGAFGDEDVELTGSFSADEEDALLLMDIDPSVQLRRGNGEFEIGVDLDSLSFGWDGQLLFSNSGSDGLGLSFGFGAMDEDEEMGSVSGSDTTASWEGSNAGTIVLQESDGDTTEDELVDSDGLPNPRAMMLFKWPSTISGINPLSTVSPSSVRDPPANASTSTRIALASMHRSSPPPASPSPADILSGRVSMDDTEDIEMEKDRKVRRRRGSVVPLMGEFVVPDDVHASRRTAVVGAGCEVPSFYPRPVRIVQPVESAQHDITPSEDMSMSAMRLPLTTESSEDVQEISQSYTSELSSTEAIELDDVLDSSLLDSEPPTEGFETDLPGSQSESSPLKSSASPHLHNLSRWERIPMATFRRTRESAVASGVDGAVSDNGLGVLPYHRNIGAMMGGTSLLTPPRPLGLDKMSRASARKRKGRHSHGSSPTLLPARDGTLGSPFAPASSSGSPFHSSKSKKEIKKEKAMMKRKMVAKASQYRYHQPSRHHHHHPNHKSRATNAVQRAGFSSGASSSIPSLSI</sequence>
<protein>
    <submittedName>
        <fullName evidence="2">Uncharacterized protein</fullName>
    </submittedName>
</protein>
<feature type="region of interest" description="Disordered" evidence="1">
    <location>
        <begin position="547"/>
        <end position="585"/>
    </location>
</feature>
<name>A0A5C2SLZ7_9APHY</name>
<feature type="compositionally biased region" description="Basic and acidic residues" evidence="1">
    <location>
        <begin position="226"/>
        <end position="235"/>
    </location>
</feature>
<evidence type="ECO:0000313" key="2">
    <source>
        <dbReference type="EMBL" id="RPD64314.1"/>
    </source>
</evidence>
<feature type="region of interest" description="Disordered" evidence="1">
    <location>
        <begin position="45"/>
        <end position="351"/>
    </location>
</feature>
<evidence type="ECO:0000256" key="1">
    <source>
        <dbReference type="SAM" id="MobiDB-lite"/>
    </source>
</evidence>
<dbReference type="Proteomes" id="UP000313359">
    <property type="component" value="Unassembled WGS sequence"/>
</dbReference>
<feature type="compositionally biased region" description="Basic residues" evidence="1">
    <location>
        <begin position="861"/>
        <end position="875"/>
    </location>
</feature>
<feature type="compositionally biased region" description="Basic and acidic residues" evidence="1">
    <location>
        <begin position="835"/>
        <end position="845"/>
    </location>
</feature>
<dbReference type="AlphaFoldDB" id="A0A5C2SLZ7"/>
<dbReference type="OrthoDB" id="3259498at2759"/>
<feature type="compositionally biased region" description="Polar residues" evidence="1">
    <location>
        <begin position="666"/>
        <end position="679"/>
    </location>
</feature>
<feature type="compositionally biased region" description="Basic residues" evidence="1">
    <location>
        <begin position="792"/>
        <end position="802"/>
    </location>
</feature>